<accession>A0A1J9UPA8</accession>
<evidence type="ECO:0000313" key="4">
    <source>
        <dbReference type="EMBL" id="OJD78610.1"/>
    </source>
</evidence>
<dbReference type="SUPFAM" id="SSF47413">
    <property type="entry name" value="lambda repressor-like DNA-binding domains"/>
    <property type="match status" value="1"/>
</dbReference>
<dbReference type="PANTHER" id="PTHR46558:SF15">
    <property type="entry name" value="HELIX-TURN-HELIX DOMAIN PROTEIN"/>
    <property type="match status" value="1"/>
</dbReference>
<dbReference type="EMBL" id="MAOI01000075">
    <property type="protein sequence ID" value="OJD78610.1"/>
    <property type="molecule type" value="Genomic_DNA"/>
</dbReference>
<dbReference type="SMART" id="SM00530">
    <property type="entry name" value="HTH_XRE"/>
    <property type="match status" value="1"/>
</dbReference>
<organism evidence="4 5">
    <name type="scientific">Bacillus paramycoides</name>
    <dbReference type="NCBI Taxonomy" id="2026194"/>
    <lineage>
        <taxon>Bacteria</taxon>
        <taxon>Bacillati</taxon>
        <taxon>Bacillota</taxon>
        <taxon>Bacilli</taxon>
        <taxon>Bacillales</taxon>
        <taxon>Bacillaceae</taxon>
        <taxon>Bacillus</taxon>
        <taxon>Bacillus cereus group</taxon>
    </lineage>
</organism>
<dbReference type="RefSeq" id="WP_071719022.1">
    <property type="nucleotide sequence ID" value="NZ_CBCSHB010000006.1"/>
</dbReference>
<dbReference type="GO" id="GO:0003677">
    <property type="term" value="F:DNA binding"/>
    <property type="evidence" value="ECO:0007669"/>
    <property type="project" value="UniProtKB-KW"/>
</dbReference>
<keyword evidence="1" id="KW-0238">DNA-binding</keyword>
<feature type="transmembrane region" description="Helical" evidence="2">
    <location>
        <begin position="113"/>
        <end position="133"/>
    </location>
</feature>
<reference evidence="4 5" key="1">
    <citation type="submission" date="2016-06" db="EMBL/GenBank/DDBJ databases">
        <title>First insights into the genetic diversity and population structure of in the Bacillus cereus group bacteria from diverse marine environments.</title>
        <authorList>
            <person name="Liu Y."/>
            <person name="Lai Q."/>
            <person name="Shao Z."/>
        </authorList>
    </citation>
    <scope>NUCLEOTIDE SEQUENCE [LARGE SCALE GENOMIC DNA]</scope>
    <source>
        <strain evidence="4 5">NH24A2</strain>
    </source>
</reference>
<name>A0A1J9UPA8_9BACI</name>
<keyword evidence="2" id="KW-1133">Transmembrane helix</keyword>
<dbReference type="InterPro" id="IPR010982">
    <property type="entry name" value="Lambda_DNA-bd_dom_sf"/>
</dbReference>
<dbReference type="InterPro" id="IPR001387">
    <property type="entry name" value="Cro/C1-type_HTH"/>
</dbReference>
<feature type="domain" description="HTH cro/C1-type" evidence="3">
    <location>
        <begin position="7"/>
        <end position="61"/>
    </location>
</feature>
<dbReference type="Pfam" id="PF01381">
    <property type="entry name" value="HTH_3"/>
    <property type="match status" value="1"/>
</dbReference>
<protein>
    <submittedName>
        <fullName evidence="4">Transcriptional regulator</fullName>
    </submittedName>
</protein>
<proteinExistence type="predicted"/>
<evidence type="ECO:0000256" key="2">
    <source>
        <dbReference type="SAM" id="Phobius"/>
    </source>
</evidence>
<gene>
    <name evidence="4" type="ORF">BAU28_14475</name>
</gene>
<keyword evidence="2" id="KW-0472">Membrane</keyword>
<dbReference type="AlphaFoldDB" id="A0A1J9UPA8"/>
<keyword evidence="2" id="KW-0812">Transmembrane</keyword>
<dbReference type="PANTHER" id="PTHR46558">
    <property type="entry name" value="TRACRIPTIONAL REGULATORY PROTEIN-RELATED-RELATED"/>
    <property type="match status" value="1"/>
</dbReference>
<dbReference type="GeneID" id="87592752"/>
<dbReference type="CDD" id="cd00093">
    <property type="entry name" value="HTH_XRE"/>
    <property type="match status" value="1"/>
</dbReference>
<evidence type="ECO:0000313" key="5">
    <source>
        <dbReference type="Proteomes" id="UP000182788"/>
    </source>
</evidence>
<sequence length="142" mass="16763">MEFYKKLKEERLKHNLSQEELALKLNISRQSVSKWELEKGYPNIETLITLSDLFNISIDELIKGDDFLKDKIIKEGKMGELKMTDQFKWLYVLSLILVVFWLFVLPWSNPSGLTLSIINLIAVIYFVIVVNYIKNNKKKFFN</sequence>
<comment type="caution">
    <text evidence="4">The sequence shown here is derived from an EMBL/GenBank/DDBJ whole genome shotgun (WGS) entry which is preliminary data.</text>
</comment>
<evidence type="ECO:0000256" key="1">
    <source>
        <dbReference type="ARBA" id="ARBA00023125"/>
    </source>
</evidence>
<evidence type="ECO:0000259" key="3">
    <source>
        <dbReference type="PROSITE" id="PS50943"/>
    </source>
</evidence>
<dbReference type="Proteomes" id="UP000182788">
    <property type="component" value="Unassembled WGS sequence"/>
</dbReference>
<dbReference type="Gene3D" id="1.10.260.40">
    <property type="entry name" value="lambda repressor-like DNA-binding domains"/>
    <property type="match status" value="1"/>
</dbReference>
<dbReference type="PROSITE" id="PS50943">
    <property type="entry name" value="HTH_CROC1"/>
    <property type="match status" value="1"/>
</dbReference>
<feature type="transmembrane region" description="Helical" evidence="2">
    <location>
        <begin position="87"/>
        <end position="107"/>
    </location>
</feature>